<keyword evidence="1" id="KW-0472">Membrane</keyword>
<dbReference type="KEGG" id="kal:KALB_624"/>
<organism evidence="2 3">
    <name type="scientific">Kutzneria albida DSM 43870</name>
    <dbReference type="NCBI Taxonomy" id="1449976"/>
    <lineage>
        <taxon>Bacteria</taxon>
        <taxon>Bacillati</taxon>
        <taxon>Actinomycetota</taxon>
        <taxon>Actinomycetes</taxon>
        <taxon>Pseudonocardiales</taxon>
        <taxon>Pseudonocardiaceae</taxon>
        <taxon>Kutzneria</taxon>
    </lineage>
</organism>
<dbReference type="RefSeq" id="WP_025354272.1">
    <property type="nucleotide sequence ID" value="NZ_CP007155.1"/>
</dbReference>
<name>W5VZS5_9PSEU</name>
<keyword evidence="1" id="KW-0812">Transmembrane</keyword>
<feature type="transmembrane region" description="Helical" evidence="1">
    <location>
        <begin position="69"/>
        <end position="92"/>
    </location>
</feature>
<feature type="transmembrane region" description="Helical" evidence="1">
    <location>
        <begin position="104"/>
        <end position="121"/>
    </location>
</feature>
<dbReference type="HOGENOM" id="CLU_1756455_0_0_11"/>
<accession>W5VZS5</accession>
<sequence length="148" mass="15755">MVALSNRRTRYTASPIGLVLGLFGTLVSAAFTYLITVRNGSFYLDPHSTVERFTDLARIGGFPVPQWPLVVLAPALPVLALIAVPLCSLSAARSVGPRLMTRPRLACTAAFTAVTLLGLLTTPFGPALTPWLGPALISVALAYPHRED</sequence>
<keyword evidence="3" id="KW-1185">Reference proteome</keyword>
<evidence type="ECO:0000313" key="2">
    <source>
        <dbReference type="EMBL" id="AHH94000.1"/>
    </source>
</evidence>
<protein>
    <submittedName>
        <fullName evidence="2">Putative secreted protein</fullName>
    </submittedName>
</protein>
<feature type="transmembrane region" description="Helical" evidence="1">
    <location>
        <begin position="12"/>
        <end position="35"/>
    </location>
</feature>
<dbReference type="Proteomes" id="UP000019225">
    <property type="component" value="Chromosome"/>
</dbReference>
<gene>
    <name evidence="2" type="ORF">KALB_624</name>
</gene>
<reference evidence="2 3" key="1">
    <citation type="journal article" date="2014" name="BMC Genomics">
        <title>Complete genome sequence of producer of the glycopeptide antibiotic Aculeximycin Kutzneria albida DSM 43870T, a representative of minor genus of Pseudonocardiaceae.</title>
        <authorList>
            <person name="Rebets Y."/>
            <person name="Tokovenko B."/>
            <person name="Lushchyk I."/>
            <person name="Ruckert C."/>
            <person name="Zaburannyi N."/>
            <person name="Bechthold A."/>
            <person name="Kalinowski J."/>
            <person name="Luzhetskyy A."/>
        </authorList>
    </citation>
    <scope>NUCLEOTIDE SEQUENCE [LARGE SCALE GENOMIC DNA]</scope>
    <source>
        <strain evidence="2">DSM 43870</strain>
    </source>
</reference>
<dbReference type="AlphaFoldDB" id="W5VZS5"/>
<evidence type="ECO:0000313" key="3">
    <source>
        <dbReference type="Proteomes" id="UP000019225"/>
    </source>
</evidence>
<keyword evidence="1" id="KW-1133">Transmembrane helix</keyword>
<proteinExistence type="predicted"/>
<dbReference type="EMBL" id="CP007155">
    <property type="protein sequence ID" value="AHH94000.1"/>
    <property type="molecule type" value="Genomic_DNA"/>
</dbReference>
<evidence type="ECO:0000256" key="1">
    <source>
        <dbReference type="SAM" id="Phobius"/>
    </source>
</evidence>